<evidence type="ECO:0000313" key="2">
    <source>
        <dbReference type="Proteomes" id="UP000315295"/>
    </source>
</evidence>
<comment type="caution">
    <text evidence="1">The sequence shown here is derived from an EMBL/GenBank/DDBJ whole genome shotgun (WGS) entry which is preliminary data.</text>
</comment>
<organism evidence="1 2">
    <name type="scientific">Malus baccata</name>
    <name type="common">Siberian crab apple</name>
    <name type="synonym">Pyrus baccata</name>
    <dbReference type="NCBI Taxonomy" id="106549"/>
    <lineage>
        <taxon>Eukaryota</taxon>
        <taxon>Viridiplantae</taxon>
        <taxon>Streptophyta</taxon>
        <taxon>Embryophyta</taxon>
        <taxon>Tracheophyta</taxon>
        <taxon>Spermatophyta</taxon>
        <taxon>Magnoliopsida</taxon>
        <taxon>eudicotyledons</taxon>
        <taxon>Gunneridae</taxon>
        <taxon>Pentapetalae</taxon>
        <taxon>rosids</taxon>
        <taxon>fabids</taxon>
        <taxon>Rosales</taxon>
        <taxon>Rosaceae</taxon>
        <taxon>Amygdaloideae</taxon>
        <taxon>Maleae</taxon>
        <taxon>Malus</taxon>
    </lineage>
</organism>
<dbReference type="AlphaFoldDB" id="A0A540NA02"/>
<sequence length="157" mass="18116">MQRRILNPRIEDSDRYGNREAALATWGKQSAIGDDLIQHAWDKSPIFSTNQSNPRVVLFNGRFRRRKTKLNLKSKGGVGIRRNVPSLEIGIAEWLLVDPNSKSSEPDGRNAGDLIGRWWFRRSTRDERESVCEYGSGGRIIMEKMKNKKSSKQQKWE</sequence>
<protein>
    <submittedName>
        <fullName evidence="1">Uncharacterized protein</fullName>
    </submittedName>
</protein>
<gene>
    <name evidence="1" type="ORF">C1H46_006530</name>
</gene>
<reference evidence="1 2" key="1">
    <citation type="journal article" date="2019" name="G3 (Bethesda)">
        <title>Sequencing of a Wild Apple (Malus baccata) Genome Unravels the Differences Between Cultivated and Wild Apple Species Regarding Disease Resistance and Cold Tolerance.</title>
        <authorList>
            <person name="Chen X."/>
        </authorList>
    </citation>
    <scope>NUCLEOTIDE SEQUENCE [LARGE SCALE GENOMIC DNA]</scope>
    <source>
        <strain evidence="2">cv. Shandingzi</strain>
        <tissue evidence="1">Leaves</tissue>
    </source>
</reference>
<accession>A0A540NA02</accession>
<name>A0A540NA02_MALBA</name>
<dbReference type="EMBL" id="VIEB01000079">
    <property type="protein sequence ID" value="TQE07881.1"/>
    <property type="molecule type" value="Genomic_DNA"/>
</dbReference>
<evidence type="ECO:0000313" key="1">
    <source>
        <dbReference type="EMBL" id="TQE07881.1"/>
    </source>
</evidence>
<proteinExistence type="predicted"/>
<keyword evidence="2" id="KW-1185">Reference proteome</keyword>
<dbReference type="Proteomes" id="UP000315295">
    <property type="component" value="Unassembled WGS sequence"/>
</dbReference>